<dbReference type="AlphaFoldDB" id="A0A251SAC3"/>
<dbReference type="InParanoid" id="A0A251SAC3"/>
<evidence type="ECO:0000256" key="3">
    <source>
        <dbReference type="ARBA" id="ARBA00022962"/>
    </source>
</evidence>
<keyword evidence="2" id="KW-0061">Asparagine biosynthesis</keyword>
<dbReference type="GO" id="GO:0006529">
    <property type="term" value="P:asparagine biosynthetic process"/>
    <property type="evidence" value="ECO:0007669"/>
    <property type="project" value="UniProtKB-KW"/>
</dbReference>
<dbReference type="PANTHER" id="PTHR45937">
    <property type="entry name" value="ASPARAGINE SYNTHETASE DOMAIN-CONTAINING PROTEIN 1"/>
    <property type="match status" value="1"/>
</dbReference>
<evidence type="ECO:0000313" key="4">
    <source>
        <dbReference type="EMBL" id="OTF94330.1"/>
    </source>
</evidence>
<sequence>MRVETSKTIWFGRDALGSRSLLIHQPNLKDSRLMLSSVSPPYALHVDFGSENGPGEPSFWEELPCGVYSLSMNASKMDADWVCEPSCKN</sequence>
<protein>
    <submittedName>
        <fullName evidence="4">Uncharacterized protein</fullName>
    </submittedName>
</protein>
<dbReference type="InterPro" id="IPR051857">
    <property type="entry name" value="Asn_synthetase_domain"/>
</dbReference>
<evidence type="ECO:0000256" key="1">
    <source>
        <dbReference type="ARBA" id="ARBA00022605"/>
    </source>
</evidence>
<proteinExistence type="predicted"/>
<dbReference type="EMBL" id="CM007904">
    <property type="protein sequence ID" value="OTF94330.1"/>
    <property type="molecule type" value="Genomic_DNA"/>
</dbReference>
<accession>A0A251SAC3</accession>
<evidence type="ECO:0000313" key="5">
    <source>
        <dbReference type="Proteomes" id="UP000215914"/>
    </source>
</evidence>
<organism evidence="4 5">
    <name type="scientific">Helianthus annuus</name>
    <name type="common">Common sunflower</name>
    <dbReference type="NCBI Taxonomy" id="4232"/>
    <lineage>
        <taxon>Eukaryota</taxon>
        <taxon>Viridiplantae</taxon>
        <taxon>Streptophyta</taxon>
        <taxon>Embryophyta</taxon>
        <taxon>Tracheophyta</taxon>
        <taxon>Spermatophyta</taxon>
        <taxon>Magnoliopsida</taxon>
        <taxon>eudicotyledons</taxon>
        <taxon>Gunneridae</taxon>
        <taxon>Pentapetalae</taxon>
        <taxon>asterids</taxon>
        <taxon>campanulids</taxon>
        <taxon>Asterales</taxon>
        <taxon>Asteraceae</taxon>
        <taxon>Asteroideae</taxon>
        <taxon>Heliantheae alliance</taxon>
        <taxon>Heliantheae</taxon>
        <taxon>Helianthus</taxon>
    </lineage>
</organism>
<evidence type="ECO:0000256" key="2">
    <source>
        <dbReference type="ARBA" id="ARBA00022888"/>
    </source>
</evidence>
<reference evidence="5" key="1">
    <citation type="journal article" date="2017" name="Nature">
        <title>The sunflower genome provides insights into oil metabolism, flowering and Asterid evolution.</title>
        <authorList>
            <person name="Badouin H."/>
            <person name="Gouzy J."/>
            <person name="Grassa C.J."/>
            <person name="Murat F."/>
            <person name="Staton S.E."/>
            <person name="Cottret L."/>
            <person name="Lelandais-Briere C."/>
            <person name="Owens G.L."/>
            <person name="Carrere S."/>
            <person name="Mayjonade B."/>
            <person name="Legrand L."/>
            <person name="Gill N."/>
            <person name="Kane N.C."/>
            <person name="Bowers J.E."/>
            <person name="Hubner S."/>
            <person name="Bellec A."/>
            <person name="Berard A."/>
            <person name="Berges H."/>
            <person name="Blanchet N."/>
            <person name="Boniface M.C."/>
            <person name="Brunel D."/>
            <person name="Catrice O."/>
            <person name="Chaidir N."/>
            <person name="Claudel C."/>
            <person name="Donnadieu C."/>
            <person name="Faraut T."/>
            <person name="Fievet G."/>
            <person name="Helmstetter N."/>
            <person name="King M."/>
            <person name="Knapp S.J."/>
            <person name="Lai Z."/>
            <person name="Le Paslier M.C."/>
            <person name="Lippi Y."/>
            <person name="Lorenzon L."/>
            <person name="Mandel J.R."/>
            <person name="Marage G."/>
            <person name="Marchand G."/>
            <person name="Marquand E."/>
            <person name="Bret-Mestries E."/>
            <person name="Morien E."/>
            <person name="Nambeesan S."/>
            <person name="Nguyen T."/>
            <person name="Pegot-Espagnet P."/>
            <person name="Pouilly N."/>
            <person name="Raftis F."/>
            <person name="Sallet E."/>
            <person name="Schiex T."/>
            <person name="Thomas J."/>
            <person name="Vandecasteele C."/>
            <person name="Vares D."/>
            <person name="Vear F."/>
            <person name="Vautrin S."/>
            <person name="Crespi M."/>
            <person name="Mangin B."/>
            <person name="Burke J.M."/>
            <person name="Salse J."/>
            <person name="Munos S."/>
            <person name="Vincourt P."/>
            <person name="Rieseberg L.H."/>
            <person name="Langlade N.B."/>
        </authorList>
    </citation>
    <scope>NUCLEOTIDE SEQUENCE [LARGE SCALE GENOMIC DNA]</scope>
    <source>
        <strain evidence="5">cv. SF193</strain>
    </source>
</reference>
<dbReference type="PANTHER" id="PTHR45937:SF1">
    <property type="entry name" value="ASPARAGINE SYNTHETASE DOMAIN-CONTAINING PROTEIN 1"/>
    <property type="match status" value="1"/>
</dbReference>
<dbReference type="STRING" id="4232.A0A251SAC3"/>
<name>A0A251SAC3_HELAN</name>
<keyword evidence="1" id="KW-0028">Amino-acid biosynthesis</keyword>
<dbReference type="Proteomes" id="UP000215914">
    <property type="component" value="Chromosome 15"/>
</dbReference>
<gene>
    <name evidence="4" type="ORF">HannXRQ_Chr15g0470871</name>
</gene>
<keyword evidence="3" id="KW-0315">Glutamine amidotransferase</keyword>
<keyword evidence="5" id="KW-1185">Reference proteome</keyword>